<dbReference type="RefSeq" id="WP_163179778.1">
    <property type="nucleotide sequence ID" value="NZ_JAAIWM010000003.1"/>
</dbReference>
<dbReference type="EMBL" id="JAAIWM010000003">
    <property type="protein sequence ID" value="NEY72328.1"/>
    <property type="molecule type" value="Genomic_DNA"/>
</dbReference>
<reference evidence="1 2" key="1">
    <citation type="submission" date="2020-02" db="EMBL/GenBank/DDBJ databases">
        <title>Bacillus aquiflavi sp. nov., isolated from yellow water of strong flavor Chinese baijiu in Yibin region of China.</title>
        <authorList>
            <person name="Xie J."/>
        </authorList>
    </citation>
    <scope>NUCLEOTIDE SEQUENCE [LARGE SCALE GENOMIC DNA]</scope>
    <source>
        <strain evidence="1 2">SA4</strain>
    </source>
</reference>
<organism evidence="1 2">
    <name type="scientific">Bacillus mesophilus</name>
    <dbReference type="NCBI Taxonomy" id="1808955"/>
    <lineage>
        <taxon>Bacteria</taxon>
        <taxon>Bacillati</taxon>
        <taxon>Bacillota</taxon>
        <taxon>Bacilli</taxon>
        <taxon>Bacillales</taxon>
        <taxon>Bacillaceae</taxon>
        <taxon>Bacillus</taxon>
    </lineage>
</organism>
<sequence>MPILKEFELDLDYIEDNAYISRLMRENGWEYYEATRFDYEKNWKEKRMKLRDEMRCIASLYENFFKKTKFKNDKCWKITVQGVKEIYNSDIKTVGEVTEVQVIFDISSYFQLEEYEKKKLILEALKKGIDLVVEKEQWDKNLFDQPYQEIINIDYINNYVWQSKTSPSRKFIAEVFCEHKINTFDISLNIKTRSGEEIKSVKVISERPNEWSFVSHLGSLKWISKEEVALINVKETKQWTVKF</sequence>
<gene>
    <name evidence="1" type="ORF">G4D63_11385</name>
</gene>
<accession>A0A6M0QBD5</accession>
<protein>
    <submittedName>
        <fullName evidence="1">Uncharacterized protein</fullName>
    </submittedName>
</protein>
<proteinExistence type="predicted"/>
<evidence type="ECO:0000313" key="2">
    <source>
        <dbReference type="Proteomes" id="UP000481043"/>
    </source>
</evidence>
<keyword evidence="2" id="KW-1185">Reference proteome</keyword>
<evidence type="ECO:0000313" key="1">
    <source>
        <dbReference type="EMBL" id="NEY72328.1"/>
    </source>
</evidence>
<name>A0A6M0QBD5_9BACI</name>
<dbReference type="AlphaFoldDB" id="A0A6M0QBD5"/>
<dbReference type="Proteomes" id="UP000481043">
    <property type="component" value="Unassembled WGS sequence"/>
</dbReference>
<comment type="caution">
    <text evidence="1">The sequence shown here is derived from an EMBL/GenBank/DDBJ whole genome shotgun (WGS) entry which is preliminary data.</text>
</comment>